<sequence>MNTLCKVLSIGVLASTALAWNPNDQVGADIDYGTFQNPSAYVRPRFRYWIPDASVPLEEVAADFAKVKAVGMGGMELLGYYLYGNFPTGVAEGGPTPVDWTEYGWGTDAWKALQDTALRATKENGLIMDLTMGPNQGAGVPAETNDPGIMWVLWPFNVSVPIGGTFDDTLPGWGEIEDGEFVAATVGLLIEEEDAEYTASPAWQGPFTYNGTRRTVAASSLKDITSHVDTANGHLSWNFPSDSTGLEYQVFAFYRNHSNYHEQAPPWYVNSSVPQSPVETYRQNGSWIVDHFSSTGAQLIIDFWEQYLLGNGSRELIKEVGNYIWEDSAEFGAGTLVWYTPSLFKAFQSARGYDLTKYLPLIYQFNTEAPGPLASPDHYFTDEADGGMAHINDYRQTLTEMYQVYLGTLTNWSMDALHSQFSAQVAYNLHLDMLADIPYVNAPETESLGFNHLIDGYRQYAGPANLAGKRIVSSELGAQREEVYSQTMPELIWDVKRSIVGSINNFVLHAYPFSGAYPNTTWPGFTTFTYRFSNMHGPRQPTWDFYPDYMDWIARTQYVAQSGIPKMDLAFYLKQDSYRSVENQYEPLDLQTAGFSYEYLSPDNFHLADAVVSDGVLAPERQAFKALVIRANDTLTVSGTEKIVQWANEGLPIIVSGGLPQNLTGYDTGNSTAYVRAALAGIVDLENVHIVPYDNLASSLMALGFTPRTGVSAENIWYTYWREDADQSIVWTYVYNDGWNYELGDGTSTGSVTFETTGVPYLYDAWTGASEKMYGYQQTETSTIIPLTLAGNQSVIIGFHCNEWTPDQLKLRSVPQEVYSISETQDDNNILKIKAGNTTTPILLSNGTTLTLPTPPAPSSLTNWSLTIESWTPHADLFANQTSSLKTNSTHHITDLKPWNQISDSLRNVSGRGYYHTTFPWPPTSQNDSSAADGALLDLGALNNAARAWINGNPLPPLDPTSARADIGEYLVEGRNEVSSVPGEQAPITEPLRLFSTVGFPVSPDTTVQRRIGETADLPGPVTSTLHCATVKRPGSRSIFSQSSSLTFLPATSDFAYTRYPAISTCIITKETDIQLIQLCPTLYNF</sequence>
<dbReference type="OrthoDB" id="2588159at2759"/>
<accession>A0A3M6WEY0</accession>
<reference evidence="2 3" key="1">
    <citation type="journal article" date="2018" name="BMC Genomics">
        <title>Genomic evidence for intraspecific hybridization in a clonal and extremely halotolerant yeast.</title>
        <authorList>
            <person name="Gostincar C."/>
            <person name="Stajich J.E."/>
            <person name="Zupancic J."/>
            <person name="Zalar P."/>
            <person name="Gunde-Cimerman N."/>
        </authorList>
    </citation>
    <scope>NUCLEOTIDE SEQUENCE [LARGE SCALE GENOMIC DNA]</scope>
    <source>
        <strain evidence="2 3">EXF-6656</strain>
    </source>
</reference>
<dbReference type="EMBL" id="QWIJ01001047">
    <property type="protein sequence ID" value="RMX76826.1"/>
    <property type="molecule type" value="Genomic_DNA"/>
</dbReference>
<organism evidence="2 3">
    <name type="scientific">Hortaea werneckii</name>
    <name type="common">Black yeast</name>
    <name type="synonym">Cladosporium werneckii</name>
    <dbReference type="NCBI Taxonomy" id="91943"/>
    <lineage>
        <taxon>Eukaryota</taxon>
        <taxon>Fungi</taxon>
        <taxon>Dikarya</taxon>
        <taxon>Ascomycota</taxon>
        <taxon>Pezizomycotina</taxon>
        <taxon>Dothideomycetes</taxon>
        <taxon>Dothideomycetidae</taxon>
        <taxon>Mycosphaerellales</taxon>
        <taxon>Teratosphaeriaceae</taxon>
        <taxon>Hortaea</taxon>
    </lineage>
</organism>
<dbReference type="InterPro" id="IPR053161">
    <property type="entry name" value="Ulvan_degrading_GH"/>
</dbReference>
<dbReference type="InterPro" id="IPR008979">
    <property type="entry name" value="Galactose-bd-like_sf"/>
</dbReference>
<dbReference type="Pfam" id="PF17132">
    <property type="entry name" value="Glyco_hydro_106"/>
    <property type="match status" value="1"/>
</dbReference>
<evidence type="ECO:0000256" key="1">
    <source>
        <dbReference type="SAM" id="SignalP"/>
    </source>
</evidence>
<dbReference type="Proteomes" id="UP000281245">
    <property type="component" value="Unassembled WGS sequence"/>
</dbReference>
<evidence type="ECO:0000313" key="3">
    <source>
        <dbReference type="Proteomes" id="UP000281245"/>
    </source>
</evidence>
<feature type="chain" id="PRO_5018050109" description="Secreted protein" evidence="1">
    <location>
        <begin position="20"/>
        <end position="1086"/>
    </location>
</feature>
<evidence type="ECO:0008006" key="4">
    <source>
        <dbReference type="Google" id="ProtNLM"/>
    </source>
</evidence>
<comment type="caution">
    <text evidence="2">The sequence shown here is derived from an EMBL/GenBank/DDBJ whole genome shotgun (WGS) entry which is preliminary data.</text>
</comment>
<keyword evidence="1" id="KW-0732">Signal</keyword>
<dbReference type="AlphaFoldDB" id="A0A3M6WEY0"/>
<evidence type="ECO:0000313" key="2">
    <source>
        <dbReference type="EMBL" id="RMX76826.1"/>
    </source>
</evidence>
<dbReference type="PANTHER" id="PTHR36848">
    <property type="entry name" value="DNA-BINDING PROTEIN (PUTATIVE SECRETED PROTEIN)-RELATED"/>
    <property type="match status" value="1"/>
</dbReference>
<proteinExistence type="predicted"/>
<dbReference type="PANTHER" id="PTHR36848:SF2">
    <property type="entry name" value="SECRETED PROTEIN"/>
    <property type="match status" value="1"/>
</dbReference>
<dbReference type="SUPFAM" id="SSF49785">
    <property type="entry name" value="Galactose-binding domain-like"/>
    <property type="match status" value="1"/>
</dbReference>
<dbReference type="Gene3D" id="2.60.120.260">
    <property type="entry name" value="Galactose-binding domain-like"/>
    <property type="match status" value="1"/>
</dbReference>
<name>A0A3M6WEY0_HORWE</name>
<protein>
    <recommendedName>
        <fullName evidence="4">Secreted protein</fullName>
    </recommendedName>
</protein>
<feature type="signal peptide" evidence="1">
    <location>
        <begin position="1"/>
        <end position="19"/>
    </location>
</feature>
<gene>
    <name evidence="2" type="ORF">D0869_10374</name>
</gene>